<proteinExistence type="predicted"/>
<dbReference type="Proteomes" id="UP001487740">
    <property type="component" value="Unassembled WGS sequence"/>
</dbReference>
<evidence type="ECO:0000313" key="1">
    <source>
        <dbReference type="EMBL" id="KAK8378044.1"/>
    </source>
</evidence>
<gene>
    <name evidence="1" type="ORF">O3P69_018766</name>
</gene>
<keyword evidence="2" id="KW-1185">Reference proteome</keyword>
<reference evidence="1 2" key="1">
    <citation type="submission" date="2023-03" db="EMBL/GenBank/DDBJ databases">
        <title>High-quality genome of Scylla paramamosain provides insights in environmental adaptation.</title>
        <authorList>
            <person name="Zhang L."/>
        </authorList>
    </citation>
    <scope>NUCLEOTIDE SEQUENCE [LARGE SCALE GENOMIC DNA]</scope>
    <source>
        <strain evidence="1">LZ_2023a</strain>
        <tissue evidence="1">Muscle</tissue>
    </source>
</reference>
<comment type="caution">
    <text evidence="1">The sequence shown here is derived from an EMBL/GenBank/DDBJ whole genome shotgun (WGS) entry which is preliminary data.</text>
</comment>
<name>A0AAW0SSS2_SCYPA</name>
<protein>
    <submittedName>
        <fullName evidence="1">Uncharacterized protein</fullName>
    </submittedName>
</protein>
<accession>A0AAW0SSS2</accession>
<organism evidence="1 2">
    <name type="scientific">Scylla paramamosain</name>
    <name type="common">Mud crab</name>
    <dbReference type="NCBI Taxonomy" id="85552"/>
    <lineage>
        <taxon>Eukaryota</taxon>
        <taxon>Metazoa</taxon>
        <taxon>Ecdysozoa</taxon>
        <taxon>Arthropoda</taxon>
        <taxon>Crustacea</taxon>
        <taxon>Multicrustacea</taxon>
        <taxon>Malacostraca</taxon>
        <taxon>Eumalacostraca</taxon>
        <taxon>Eucarida</taxon>
        <taxon>Decapoda</taxon>
        <taxon>Pleocyemata</taxon>
        <taxon>Brachyura</taxon>
        <taxon>Eubrachyura</taxon>
        <taxon>Portunoidea</taxon>
        <taxon>Portunidae</taxon>
        <taxon>Portuninae</taxon>
        <taxon>Scylla</taxon>
    </lineage>
</organism>
<dbReference type="AlphaFoldDB" id="A0AAW0SSS2"/>
<sequence>MAGNVPEREEWVDTLTWRGCPCQPSCAGEQQVSASRTAGTHQGGNRLVVCGSIVDQSLVRHPPASYPACSSSQYSQVCHGLWAHCVCRIWGSGGSGSERGMTQDRLRLLGDRPGPCLLYPLVLLQGGGGHANALYLSSTERSSSSSEVEGPNRGC</sequence>
<dbReference type="EMBL" id="JARAKH010000046">
    <property type="protein sequence ID" value="KAK8378044.1"/>
    <property type="molecule type" value="Genomic_DNA"/>
</dbReference>
<evidence type="ECO:0000313" key="2">
    <source>
        <dbReference type="Proteomes" id="UP001487740"/>
    </source>
</evidence>